<evidence type="ECO:0000313" key="2">
    <source>
        <dbReference type="Proteomes" id="UP001458880"/>
    </source>
</evidence>
<name>A0AAW1JFP8_POPJA</name>
<comment type="caution">
    <text evidence="1">The sequence shown here is derived from an EMBL/GenBank/DDBJ whole genome shotgun (WGS) entry which is preliminary data.</text>
</comment>
<dbReference type="AlphaFoldDB" id="A0AAW1JFP8"/>
<dbReference type="EMBL" id="JASPKY010000392">
    <property type="protein sequence ID" value="KAK9702430.1"/>
    <property type="molecule type" value="Genomic_DNA"/>
</dbReference>
<proteinExistence type="predicted"/>
<accession>A0AAW1JFP8</accession>
<protein>
    <submittedName>
        <fullName evidence="1">Uncharacterized protein</fullName>
    </submittedName>
</protein>
<gene>
    <name evidence="1" type="ORF">QE152_g29959</name>
</gene>
<keyword evidence="2" id="KW-1185">Reference proteome</keyword>
<dbReference type="Proteomes" id="UP001458880">
    <property type="component" value="Unassembled WGS sequence"/>
</dbReference>
<reference evidence="1 2" key="1">
    <citation type="journal article" date="2024" name="BMC Genomics">
        <title>De novo assembly and annotation of Popillia japonica's genome with initial clues to its potential as an invasive pest.</title>
        <authorList>
            <person name="Cucini C."/>
            <person name="Boschi S."/>
            <person name="Funari R."/>
            <person name="Cardaioli E."/>
            <person name="Iannotti N."/>
            <person name="Marturano G."/>
            <person name="Paoli F."/>
            <person name="Bruttini M."/>
            <person name="Carapelli A."/>
            <person name="Frati F."/>
            <person name="Nardi F."/>
        </authorList>
    </citation>
    <scope>NUCLEOTIDE SEQUENCE [LARGE SCALE GENOMIC DNA]</scope>
    <source>
        <strain evidence="1">DMR45628</strain>
    </source>
</reference>
<organism evidence="1 2">
    <name type="scientific">Popillia japonica</name>
    <name type="common">Japanese beetle</name>
    <dbReference type="NCBI Taxonomy" id="7064"/>
    <lineage>
        <taxon>Eukaryota</taxon>
        <taxon>Metazoa</taxon>
        <taxon>Ecdysozoa</taxon>
        <taxon>Arthropoda</taxon>
        <taxon>Hexapoda</taxon>
        <taxon>Insecta</taxon>
        <taxon>Pterygota</taxon>
        <taxon>Neoptera</taxon>
        <taxon>Endopterygota</taxon>
        <taxon>Coleoptera</taxon>
        <taxon>Polyphaga</taxon>
        <taxon>Scarabaeiformia</taxon>
        <taxon>Scarabaeidae</taxon>
        <taxon>Rutelinae</taxon>
        <taxon>Popillia</taxon>
    </lineage>
</organism>
<sequence length="128" mass="15004">MSAKTMAETFFRMLLQSLDRHIPETKYVVRKKRSNDNISPEIKNIKNRLDALATIATVTKDPLAYEIYKNCKEDYKKTYDAEIRQYYARKIYDASNPQKAIWNVIKTLSGRASSTYRSQENQIDSNRI</sequence>
<evidence type="ECO:0000313" key="1">
    <source>
        <dbReference type="EMBL" id="KAK9702430.1"/>
    </source>
</evidence>